<comment type="caution">
    <text evidence="3">The sequence shown here is derived from an EMBL/GenBank/DDBJ whole genome shotgun (WGS) entry which is preliminary data.</text>
</comment>
<dbReference type="SMART" id="SM01349">
    <property type="entry name" value="TOG"/>
    <property type="match status" value="1"/>
</dbReference>
<feature type="domain" description="TOG" evidence="2">
    <location>
        <begin position="368"/>
        <end position="597"/>
    </location>
</feature>
<dbReference type="InterPro" id="IPR011989">
    <property type="entry name" value="ARM-like"/>
</dbReference>
<feature type="region of interest" description="Disordered" evidence="1">
    <location>
        <begin position="937"/>
        <end position="987"/>
    </location>
</feature>
<name>A0AAD2DCX1_EUPCR</name>
<reference evidence="3" key="1">
    <citation type="submission" date="2023-07" db="EMBL/GenBank/DDBJ databases">
        <authorList>
            <consortium name="AG Swart"/>
            <person name="Singh M."/>
            <person name="Singh A."/>
            <person name="Seah K."/>
            <person name="Emmerich C."/>
        </authorList>
    </citation>
    <scope>NUCLEOTIDE SEQUENCE</scope>
    <source>
        <strain evidence="3">DP1</strain>
    </source>
</reference>
<protein>
    <recommendedName>
        <fullName evidence="2">TOG domain-containing protein</fullName>
    </recommendedName>
</protein>
<evidence type="ECO:0000313" key="3">
    <source>
        <dbReference type="EMBL" id="CAI2387636.1"/>
    </source>
</evidence>
<gene>
    <name evidence="3" type="ORF">ECRASSUSDP1_LOCUS29270</name>
</gene>
<dbReference type="Gene3D" id="1.25.10.10">
    <property type="entry name" value="Leucine-rich Repeat Variant"/>
    <property type="match status" value="3"/>
</dbReference>
<feature type="region of interest" description="Disordered" evidence="1">
    <location>
        <begin position="769"/>
        <end position="801"/>
    </location>
</feature>
<dbReference type="AlphaFoldDB" id="A0AAD2DCX1"/>
<feature type="compositionally biased region" description="Basic and acidic residues" evidence="1">
    <location>
        <begin position="953"/>
        <end position="987"/>
    </location>
</feature>
<accession>A0AAD2DCX1</accession>
<evidence type="ECO:0000259" key="2">
    <source>
        <dbReference type="SMART" id="SM01349"/>
    </source>
</evidence>
<evidence type="ECO:0000313" key="4">
    <source>
        <dbReference type="Proteomes" id="UP001295684"/>
    </source>
</evidence>
<feature type="compositionally biased region" description="Acidic residues" evidence="1">
    <location>
        <begin position="786"/>
        <end position="797"/>
    </location>
</feature>
<dbReference type="SUPFAM" id="SSF48371">
    <property type="entry name" value="ARM repeat"/>
    <property type="match status" value="1"/>
</dbReference>
<keyword evidence="4" id="KW-1185">Reference proteome</keyword>
<dbReference type="InterPro" id="IPR034085">
    <property type="entry name" value="TOG"/>
</dbReference>
<organism evidence="3 4">
    <name type="scientific">Euplotes crassus</name>
    <dbReference type="NCBI Taxonomy" id="5936"/>
    <lineage>
        <taxon>Eukaryota</taxon>
        <taxon>Sar</taxon>
        <taxon>Alveolata</taxon>
        <taxon>Ciliophora</taxon>
        <taxon>Intramacronucleata</taxon>
        <taxon>Spirotrichea</taxon>
        <taxon>Hypotrichia</taxon>
        <taxon>Euplotida</taxon>
        <taxon>Euplotidae</taxon>
        <taxon>Moneuplotes</taxon>
    </lineage>
</organism>
<sequence length="1040" mass="120326">MNNSTKVQQCKNRLGDLQLNLLNNPYNLVMEGNMRKLFTELKEMLCFKADNPNHAIEIQMQATAFLIDWISRGELGSKIREDELGVTRKFHNSPMHDFEVHFNRLLSTIVSNIGNTNIVYYTKTEDDILTAASLDQEISSNKEYRNGKKRVKIQVPDKHPSKRQADSSSSQRVVHIYKNIETTVSKRSIELLLLYAESFQNYELITKALTIHGIDHPDWRVRMNCLITASALLDQRPQLIHENNNHFLLLLEAIIIRIKDSADSVRKQANKTLEELVETHFTKLQKLAFWMNPKQRDDLLIYLDEWEKTQMRLEEEHGGVDNNLKGTEEEKLEHPTEREIEILNEKGDPTDYLLIEDPSWAMAPNGLSFGVIPRDVMNAAELHNHLGTRVTALREMEKILGQDDNFEHILNYGSLFCRYLSIILEDHSKEILKSVFKILKKILAIPGFGNKVNFQRVLIAIINHVFKHKDVSVRQGAQTVVKDVMLTMKIRTYISTITESMMAQEWIVREECLRAIIIGILETNDPQYEDIDYVNLVAALSRCITDEKPKIRYITTEVIAVLCAYGNKNALLELLYQTIKKETYYALCDRLDDAQLPYLNGLGQVEFPYLMTERSQSIKKVMKMDKKFSERLLSAHESLPDIHKGRPLAGEPFDKGYMSNKETESSKILRFNDAFKYIKPLPTHSRTDREQATSTFRGSLGANWKEQLVKLSDEDKIQESIAQFKEHKYPELEENKKTLKDLIKEKNSKMIELMDDQEMRESVYKLFPTPHELKERNEQLNKSISEQEEEEEESENEEEKKKEFCNAIMRKLLDQGDKVPFTIELMPSKNPTQEFNSAVQVIEESQDVEALKNSFTTLRKIVVFHTDLLKSSPFILTSVVGRLKRYISSDSNHLLSQHALKTLSDIINSMPIQMKKYFEEFVKLILTKYMNSHDKLHHIAQKQPEKEEEEQKDYESNQRDDQKSSDDNKESNDLTPGEEGKDSRVNILTPKERKSYLSIQKECLASYLTLIESCGSTKSFDSGLELLIQMVENILSAAHT</sequence>
<dbReference type="InterPro" id="IPR016024">
    <property type="entry name" value="ARM-type_fold"/>
</dbReference>
<proteinExistence type="predicted"/>
<evidence type="ECO:0000256" key="1">
    <source>
        <dbReference type="SAM" id="MobiDB-lite"/>
    </source>
</evidence>
<dbReference type="Proteomes" id="UP001295684">
    <property type="component" value="Unassembled WGS sequence"/>
</dbReference>
<dbReference type="EMBL" id="CAMPGE010030132">
    <property type="protein sequence ID" value="CAI2387636.1"/>
    <property type="molecule type" value="Genomic_DNA"/>
</dbReference>